<dbReference type="GeneID" id="115891663"/>
<dbReference type="RefSeq" id="XP_030768069.1">
    <property type="nucleotide sequence ID" value="XM_030912209.1"/>
</dbReference>
<sequence>MHFWINKGNHQGHYWPRGCSLVRPPPEAVVDYLTRYQLPRPRGLYPKPMVTPVRRFQSLESVTNNTLRYARSPYHRPNNRSAASNNPHNILYYHNSSNVRIPRLERATPDRGNVQTSPHMIENNVLKSYICKFKFGLFVFAFMSVLVFFGANFLTTGEIWRMGVEGGVVIAIAFIVLMIGGTILLYLSGYASASQDFPVIQQNSNDSTVIEQNRLEETPPHQEPTANHISVHQVDVQELPPPPYHIAVRLSNQNHTEGIQILDDQSPPPPYEKAIT</sequence>
<accession>A0A6J2YXU8</accession>
<dbReference type="OrthoDB" id="7683804at2759"/>
<dbReference type="KEGG" id="soy:115891663"/>
<dbReference type="AlphaFoldDB" id="A0A6J2YXU8"/>
<reference evidence="3" key="1">
    <citation type="submission" date="2025-08" db="UniProtKB">
        <authorList>
            <consortium name="RefSeq"/>
        </authorList>
    </citation>
    <scope>IDENTIFICATION</scope>
    <source>
        <tissue evidence="3">Gonads</tissue>
    </source>
</reference>
<name>A0A6J2YXU8_SITOR</name>
<keyword evidence="2" id="KW-1185">Reference proteome</keyword>
<dbReference type="Proteomes" id="UP000504635">
    <property type="component" value="Unplaced"/>
</dbReference>
<proteinExistence type="predicted"/>
<evidence type="ECO:0000256" key="1">
    <source>
        <dbReference type="SAM" id="Phobius"/>
    </source>
</evidence>
<feature type="transmembrane region" description="Helical" evidence="1">
    <location>
        <begin position="166"/>
        <end position="187"/>
    </location>
</feature>
<organism evidence="2 3">
    <name type="scientific">Sitophilus oryzae</name>
    <name type="common">Rice weevil</name>
    <name type="synonym">Curculio oryzae</name>
    <dbReference type="NCBI Taxonomy" id="7048"/>
    <lineage>
        <taxon>Eukaryota</taxon>
        <taxon>Metazoa</taxon>
        <taxon>Ecdysozoa</taxon>
        <taxon>Arthropoda</taxon>
        <taxon>Hexapoda</taxon>
        <taxon>Insecta</taxon>
        <taxon>Pterygota</taxon>
        <taxon>Neoptera</taxon>
        <taxon>Endopterygota</taxon>
        <taxon>Coleoptera</taxon>
        <taxon>Polyphaga</taxon>
        <taxon>Cucujiformia</taxon>
        <taxon>Curculionidae</taxon>
        <taxon>Dryophthorinae</taxon>
        <taxon>Sitophilus</taxon>
    </lineage>
</organism>
<keyword evidence="1" id="KW-1133">Transmembrane helix</keyword>
<protein>
    <submittedName>
        <fullName evidence="3">Uncharacterized protein LOC115891663 isoform X1</fullName>
    </submittedName>
</protein>
<feature type="transmembrane region" description="Helical" evidence="1">
    <location>
        <begin position="135"/>
        <end position="154"/>
    </location>
</feature>
<keyword evidence="1" id="KW-0472">Membrane</keyword>
<evidence type="ECO:0000313" key="2">
    <source>
        <dbReference type="Proteomes" id="UP000504635"/>
    </source>
</evidence>
<gene>
    <name evidence="3" type="primary">LOC115891663</name>
</gene>
<evidence type="ECO:0000313" key="3">
    <source>
        <dbReference type="RefSeq" id="XP_030768069.1"/>
    </source>
</evidence>
<keyword evidence="1" id="KW-0812">Transmembrane</keyword>
<dbReference type="InParanoid" id="A0A6J2YXU8"/>